<dbReference type="GO" id="GO:0019784">
    <property type="term" value="F:deNEDDylase activity"/>
    <property type="evidence" value="ECO:0007669"/>
    <property type="project" value="InterPro"/>
</dbReference>
<organism evidence="7 8">
    <name type="scientific">Trichodelitschia bisporula</name>
    <dbReference type="NCBI Taxonomy" id="703511"/>
    <lineage>
        <taxon>Eukaryota</taxon>
        <taxon>Fungi</taxon>
        <taxon>Dikarya</taxon>
        <taxon>Ascomycota</taxon>
        <taxon>Pezizomycotina</taxon>
        <taxon>Dothideomycetes</taxon>
        <taxon>Dothideomycetes incertae sedis</taxon>
        <taxon>Phaeotrichales</taxon>
        <taxon>Phaeotrichaceae</taxon>
        <taxon>Trichodelitschia</taxon>
    </lineage>
</organism>
<name>A0A6G1IBK0_9PEZI</name>
<keyword evidence="8" id="KW-1185">Reference proteome</keyword>
<feature type="non-terminal residue" evidence="7">
    <location>
        <position position="1"/>
    </location>
</feature>
<evidence type="ECO:0000256" key="4">
    <source>
        <dbReference type="ARBA" id="ARBA00022807"/>
    </source>
</evidence>
<feature type="region of interest" description="Disordered" evidence="5">
    <location>
        <begin position="176"/>
        <end position="206"/>
    </location>
</feature>
<keyword evidence="2 7" id="KW-0645">Protease</keyword>
<dbReference type="AlphaFoldDB" id="A0A6G1IBK0"/>
<dbReference type="InterPro" id="IPR038765">
    <property type="entry name" value="Papain-like_cys_pep_sf"/>
</dbReference>
<dbReference type="GO" id="GO:0000338">
    <property type="term" value="P:protein deneddylation"/>
    <property type="evidence" value="ECO:0007669"/>
    <property type="project" value="TreeGrafter"/>
</dbReference>
<dbReference type="Gene3D" id="3.40.395.10">
    <property type="entry name" value="Adenoviral Proteinase, Chain A"/>
    <property type="match status" value="1"/>
</dbReference>
<dbReference type="OrthoDB" id="5065855at2759"/>
<protein>
    <submittedName>
        <fullName evidence="7">Ulp1 protease family protein</fullName>
    </submittedName>
</protein>
<dbReference type="GO" id="GO:0008234">
    <property type="term" value="F:cysteine-type peptidase activity"/>
    <property type="evidence" value="ECO:0007669"/>
    <property type="project" value="UniProtKB-KW"/>
</dbReference>
<feature type="compositionally biased region" description="Basic and acidic residues" evidence="5">
    <location>
        <begin position="193"/>
        <end position="206"/>
    </location>
</feature>
<dbReference type="EMBL" id="ML996687">
    <property type="protein sequence ID" value="KAF2405554.1"/>
    <property type="molecule type" value="Genomic_DNA"/>
</dbReference>
<evidence type="ECO:0000256" key="3">
    <source>
        <dbReference type="ARBA" id="ARBA00022801"/>
    </source>
</evidence>
<reference evidence="7" key="1">
    <citation type="journal article" date="2020" name="Stud. Mycol.">
        <title>101 Dothideomycetes genomes: a test case for predicting lifestyles and emergence of pathogens.</title>
        <authorList>
            <person name="Haridas S."/>
            <person name="Albert R."/>
            <person name="Binder M."/>
            <person name="Bloem J."/>
            <person name="Labutti K."/>
            <person name="Salamov A."/>
            <person name="Andreopoulos B."/>
            <person name="Baker S."/>
            <person name="Barry K."/>
            <person name="Bills G."/>
            <person name="Bluhm B."/>
            <person name="Cannon C."/>
            <person name="Castanera R."/>
            <person name="Culley D."/>
            <person name="Daum C."/>
            <person name="Ezra D."/>
            <person name="Gonzalez J."/>
            <person name="Henrissat B."/>
            <person name="Kuo A."/>
            <person name="Liang C."/>
            <person name="Lipzen A."/>
            <person name="Lutzoni F."/>
            <person name="Magnuson J."/>
            <person name="Mondo S."/>
            <person name="Nolan M."/>
            <person name="Ohm R."/>
            <person name="Pangilinan J."/>
            <person name="Park H.-J."/>
            <person name="Ramirez L."/>
            <person name="Alfaro M."/>
            <person name="Sun H."/>
            <person name="Tritt A."/>
            <person name="Yoshinaga Y."/>
            <person name="Zwiers L.-H."/>
            <person name="Turgeon B."/>
            <person name="Goodwin S."/>
            <person name="Spatafora J."/>
            <person name="Crous P."/>
            <person name="Grigoriev I."/>
        </authorList>
    </citation>
    <scope>NUCLEOTIDE SEQUENCE</scope>
    <source>
        <strain evidence="7">CBS 262.69</strain>
    </source>
</reference>
<evidence type="ECO:0000256" key="1">
    <source>
        <dbReference type="ARBA" id="ARBA00005234"/>
    </source>
</evidence>
<feature type="domain" description="Ubiquitin-like protease family profile" evidence="6">
    <location>
        <begin position="1"/>
        <end position="137"/>
    </location>
</feature>
<evidence type="ECO:0000313" key="8">
    <source>
        <dbReference type="Proteomes" id="UP000799640"/>
    </source>
</evidence>
<keyword evidence="3" id="KW-0378">Hydrolase</keyword>
<dbReference type="InterPro" id="IPR003653">
    <property type="entry name" value="Peptidase_C48_C"/>
</dbReference>
<dbReference type="PANTHER" id="PTHR46468:SF1">
    <property type="entry name" value="SENTRIN-SPECIFIC PROTEASE 8"/>
    <property type="match status" value="1"/>
</dbReference>
<accession>A0A6G1IBK0</accession>
<dbReference type="Proteomes" id="UP000799640">
    <property type="component" value="Unassembled WGS sequence"/>
</dbReference>
<comment type="similarity">
    <text evidence="1">Belongs to the peptidase C48 family.</text>
</comment>
<dbReference type="Pfam" id="PF02902">
    <property type="entry name" value="Peptidase_C48"/>
    <property type="match status" value="1"/>
</dbReference>
<dbReference type="PANTHER" id="PTHR46468">
    <property type="entry name" value="SENTRIN-SPECIFIC PROTEASE 8"/>
    <property type="match status" value="1"/>
</dbReference>
<evidence type="ECO:0000259" key="6">
    <source>
        <dbReference type="PROSITE" id="PS50600"/>
    </source>
</evidence>
<sequence>RYLEHEYLNKNPRSKIILLRPSMSFLLMQTSDPLTLKSALPDFSTSTHIFLPVNNASEVEVAEAGSHWSLLLVSVIDAVAFHYDSLGNDNERHAHTVCDKLEVLLGLRLRFLHMRDAPQQENGSDCGVFVCMVMKHLLLDRLLTAEAEDKVNMTMRDHFVNANGGRKEILKVAEKFRKEGERRRSRSASPFGKSERSKSPPRIGDD</sequence>
<dbReference type="SUPFAM" id="SSF54001">
    <property type="entry name" value="Cysteine proteinases"/>
    <property type="match status" value="1"/>
</dbReference>
<proteinExistence type="inferred from homology"/>
<keyword evidence="4" id="KW-0788">Thiol protease</keyword>
<gene>
    <name evidence="7" type="ORF">EJ06DRAFT_469350</name>
</gene>
<evidence type="ECO:0000256" key="5">
    <source>
        <dbReference type="SAM" id="MobiDB-lite"/>
    </source>
</evidence>
<evidence type="ECO:0000256" key="2">
    <source>
        <dbReference type="ARBA" id="ARBA00022670"/>
    </source>
</evidence>
<dbReference type="PROSITE" id="PS50600">
    <property type="entry name" value="ULP_PROTEASE"/>
    <property type="match status" value="1"/>
</dbReference>
<dbReference type="InterPro" id="IPR044613">
    <property type="entry name" value="Nep1/2-like"/>
</dbReference>
<dbReference type="GO" id="GO:0006508">
    <property type="term" value="P:proteolysis"/>
    <property type="evidence" value="ECO:0007669"/>
    <property type="project" value="UniProtKB-KW"/>
</dbReference>
<evidence type="ECO:0000313" key="7">
    <source>
        <dbReference type="EMBL" id="KAF2405554.1"/>
    </source>
</evidence>